<dbReference type="PANTHER" id="PTHR21497">
    <property type="entry name" value="UBIQUITIN LIGASE E3 ALPHA-RELATED"/>
    <property type="match status" value="1"/>
</dbReference>
<accession>A0A183AWD1</accession>
<dbReference type="GO" id="GO:0005737">
    <property type="term" value="C:cytoplasm"/>
    <property type="evidence" value="ECO:0007669"/>
    <property type="project" value="TreeGrafter"/>
</dbReference>
<comment type="similarity">
    <text evidence="1">Belongs to the E3 ubiquitin-protein ligase UBR1-like family.</text>
</comment>
<protein>
    <recommendedName>
        <fullName evidence="1">E3 ubiquitin-protein ligase</fullName>
        <ecNumber evidence="1">2.3.2.27</ecNumber>
    </recommendedName>
</protein>
<dbReference type="GO" id="GO:0061630">
    <property type="term" value="F:ubiquitin protein ligase activity"/>
    <property type="evidence" value="ECO:0007669"/>
    <property type="project" value="UniProtKB-UniRule"/>
</dbReference>
<dbReference type="GO" id="GO:0071596">
    <property type="term" value="P:ubiquitin-dependent protein catabolic process via the N-end rule pathway"/>
    <property type="evidence" value="ECO:0007669"/>
    <property type="project" value="UniProtKB-UniRule"/>
</dbReference>
<evidence type="ECO:0000313" key="4">
    <source>
        <dbReference type="Proteomes" id="UP000272942"/>
    </source>
</evidence>
<evidence type="ECO:0000256" key="1">
    <source>
        <dbReference type="RuleBase" id="RU366018"/>
    </source>
</evidence>
<dbReference type="Proteomes" id="UP000272942">
    <property type="component" value="Unassembled WGS sequence"/>
</dbReference>
<dbReference type="GO" id="GO:0016567">
    <property type="term" value="P:protein ubiquitination"/>
    <property type="evidence" value="ECO:0007669"/>
    <property type="project" value="UniProtKB-UniRule"/>
</dbReference>
<keyword evidence="1" id="KW-0863">Zinc-finger</keyword>
<reference evidence="3 4" key="2">
    <citation type="submission" date="2018-11" db="EMBL/GenBank/DDBJ databases">
        <authorList>
            <consortium name="Pathogen Informatics"/>
        </authorList>
    </citation>
    <scope>NUCLEOTIDE SEQUENCE [LARGE SCALE GENOMIC DNA]</scope>
    <source>
        <strain evidence="3 4">Egypt</strain>
    </source>
</reference>
<dbReference type="InterPro" id="IPR039164">
    <property type="entry name" value="UBR1-like"/>
</dbReference>
<comment type="function">
    <text evidence="1">Ubiquitin ligase protein which is a component of the N-end rule pathway. Recognizes and binds to proteins bearing specific N-terminal residues that are destabilizing according to the N-end rule, leading to their ubiquitination and subsequent degradation.</text>
</comment>
<sequence>MELKEFLSALRSAKENFEEVLYEGIRWHALKVCTPHVNRVRDSSLPHLTVNSQATDTENNGSSYENEYEELRKSLFTVFEQYIIGENGSEDSTPTLCKLEAKLKAIAPARSAICGRIFQMHTSSGGGCCDCGDVEAWRNGAQCSLHQVPSTLASPNMAQTSSADQQQQSDEPSVNFTDDIDTTLSMELDTLREHIDSLPADVVSRTCSLLKPIIHSMNLCFWNLVQGSPISNNRPLSKVHTPQDQAELTQLALSKLMEKVFLKKPGEKPEFRIADDLWMNPEDLVIEIPDNISIQETWPPDLSHTPLVPPMRDALTLNQELWPRTAPTERSAEYVKARSLFQLSQARRLHPRLFTPHSLRTPQERTTATQSFVVILYNNEYHNYEQVWSFLDLFVDSMAAIRLKMVRL</sequence>
<feature type="compositionally biased region" description="Low complexity" evidence="2">
    <location>
        <begin position="158"/>
        <end position="170"/>
    </location>
</feature>
<keyword evidence="4" id="KW-1185">Reference proteome</keyword>
<feature type="region of interest" description="Disordered" evidence="2">
    <location>
        <begin position="154"/>
        <end position="178"/>
    </location>
</feature>
<dbReference type="GO" id="GO:0008270">
    <property type="term" value="F:zinc ion binding"/>
    <property type="evidence" value="ECO:0007669"/>
    <property type="project" value="UniProtKB-UniRule"/>
</dbReference>
<gene>
    <name evidence="3" type="ORF">ECPE_LOCUS11266</name>
</gene>
<dbReference type="OrthoDB" id="6278451at2759"/>
<evidence type="ECO:0000313" key="5">
    <source>
        <dbReference type="WBParaSite" id="ECPE_0001130101-mRNA-1"/>
    </source>
</evidence>
<keyword evidence="1" id="KW-0833">Ubl conjugation pathway</keyword>
<dbReference type="GO" id="GO:0000151">
    <property type="term" value="C:ubiquitin ligase complex"/>
    <property type="evidence" value="ECO:0007669"/>
    <property type="project" value="TreeGrafter"/>
</dbReference>
<proteinExistence type="inferred from homology"/>
<dbReference type="WBParaSite" id="ECPE_0001130101-mRNA-1">
    <property type="protein sequence ID" value="ECPE_0001130101-mRNA-1"/>
    <property type="gene ID" value="ECPE_0001130101"/>
</dbReference>
<evidence type="ECO:0000256" key="2">
    <source>
        <dbReference type="SAM" id="MobiDB-lite"/>
    </source>
</evidence>
<dbReference type="AlphaFoldDB" id="A0A183AWD1"/>
<reference evidence="5" key="1">
    <citation type="submission" date="2016-06" db="UniProtKB">
        <authorList>
            <consortium name="WormBaseParasite"/>
        </authorList>
    </citation>
    <scope>IDENTIFICATION</scope>
</reference>
<keyword evidence="1" id="KW-0479">Metal-binding</keyword>
<evidence type="ECO:0000313" key="3">
    <source>
        <dbReference type="EMBL" id="VDP88271.1"/>
    </source>
</evidence>
<dbReference type="EC" id="2.3.2.27" evidence="1"/>
<keyword evidence="1" id="KW-0862">Zinc</keyword>
<comment type="catalytic activity">
    <reaction evidence="1">
        <text>S-ubiquitinyl-[E2 ubiquitin-conjugating enzyme]-L-cysteine + [acceptor protein]-L-lysine = [E2 ubiquitin-conjugating enzyme]-L-cysteine + N(6)-ubiquitinyl-[acceptor protein]-L-lysine.</text>
        <dbReference type="EC" id="2.3.2.27"/>
    </reaction>
</comment>
<keyword evidence="1" id="KW-0808">Transferase</keyword>
<dbReference type="PANTHER" id="PTHR21497:SF24">
    <property type="entry name" value="E3 UBIQUITIN-PROTEIN LIGASE UBR1"/>
    <property type="match status" value="1"/>
</dbReference>
<name>A0A183AWD1_9TREM</name>
<dbReference type="Gene3D" id="2.10.110.30">
    <property type="match status" value="1"/>
</dbReference>
<dbReference type="EMBL" id="UZAN01050500">
    <property type="protein sequence ID" value="VDP88271.1"/>
    <property type="molecule type" value="Genomic_DNA"/>
</dbReference>
<organism evidence="5">
    <name type="scientific">Echinostoma caproni</name>
    <dbReference type="NCBI Taxonomy" id="27848"/>
    <lineage>
        <taxon>Eukaryota</taxon>
        <taxon>Metazoa</taxon>
        <taxon>Spiralia</taxon>
        <taxon>Lophotrochozoa</taxon>
        <taxon>Platyhelminthes</taxon>
        <taxon>Trematoda</taxon>
        <taxon>Digenea</taxon>
        <taxon>Plagiorchiida</taxon>
        <taxon>Echinostomata</taxon>
        <taxon>Echinostomatoidea</taxon>
        <taxon>Echinostomatidae</taxon>
        <taxon>Echinostoma</taxon>
    </lineage>
</organism>
<comment type="pathway">
    <text evidence="1">Protein modification; protein ubiquitination.</text>
</comment>